<keyword evidence="3" id="KW-1185">Reference proteome</keyword>
<sequence>MNVRTKDGEKPTGQRHYATILLIVRRVPGVVSTFSQRRSQPDNRGRARKTTEPRPRHREQAAALASVANIDKIKQIEATDEKKGRYSLIPGR</sequence>
<dbReference type="AlphaFoldDB" id="A0A834M3L2"/>
<evidence type="ECO:0000313" key="3">
    <source>
        <dbReference type="Proteomes" id="UP000625711"/>
    </source>
</evidence>
<evidence type="ECO:0000256" key="1">
    <source>
        <dbReference type="SAM" id="MobiDB-lite"/>
    </source>
</evidence>
<dbReference type="EMBL" id="JAACXV010014231">
    <property type="protein sequence ID" value="KAF7269398.1"/>
    <property type="molecule type" value="Genomic_DNA"/>
</dbReference>
<reference evidence="2" key="1">
    <citation type="submission" date="2020-08" db="EMBL/GenBank/DDBJ databases">
        <title>Genome sequencing and assembly of the red palm weevil Rhynchophorus ferrugineus.</title>
        <authorList>
            <person name="Dias G.B."/>
            <person name="Bergman C.M."/>
            <person name="Manee M."/>
        </authorList>
    </citation>
    <scope>NUCLEOTIDE SEQUENCE</scope>
    <source>
        <strain evidence="2">AA-2017</strain>
        <tissue evidence="2">Whole larva</tissue>
    </source>
</reference>
<comment type="caution">
    <text evidence="2">The sequence shown here is derived from an EMBL/GenBank/DDBJ whole genome shotgun (WGS) entry which is preliminary data.</text>
</comment>
<protein>
    <submittedName>
        <fullName evidence="2">Uncharacterized protein</fullName>
    </submittedName>
</protein>
<name>A0A834M3L2_RHYFE</name>
<evidence type="ECO:0000313" key="2">
    <source>
        <dbReference type="EMBL" id="KAF7269398.1"/>
    </source>
</evidence>
<proteinExistence type="predicted"/>
<organism evidence="2 3">
    <name type="scientific">Rhynchophorus ferrugineus</name>
    <name type="common">Red palm weevil</name>
    <name type="synonym">Curculio ferrugineus</name>
    <dbReference type="NCBI Taxonomy" id="354439"/>
    <lineage>
        <taxon>Eukaryota</taxon>
        <taxon>Metazoa</taxon>
        <taxon>Ecdysozoa</taxon>
        <taxon>Arthropoda</taxon>
        <taxon>Hexapoda</taxon>
        <taxon>Insecta</taxon>
        <taxon>Pterygota</taxon>
        <taxon>Neoptera</taxon>
        <taxon>Endopterygota</taxon>
        <taxon>Coleoptera</taxon>
        <taxon>Polyphaga</taxon>
        <taxon>Cucujiformia</taxon>
        <taxon>Curculionidae</taxon>
        <taxon>Dryophthorinae</taxon>
        <taxon>Rhynchophorus</taxon>
    </lineage>
</organism>
<accession>A0A834M3L2</accession>
<gene>
    <name evidence="2" type="ORF">GWI33_017581</name>
</gene>
<feature type="region of interest" description="Disordered" evidence="1">
    <location>
        <begin position="32"/>
        <end position="66"/>
    </location>
</feature>
<feature type="compositionally biased region" description="Basic and acidic residues" evidence="1">
    <location>
        <begin position="39"/>
        <end position="60"/>
    </location>
</feature>
<dbReference type="Proteomes" id="UP000625711">
    <property type="component" value="Unassembled WGS sequence"/>
</dbReference>